<evidence type="ECO:0000313" key="1">
    <source>
        <dbReference type="EMBL" id="TQL76448.1"/>
    </source>
</evidence>
<proteinExistence type="predicted"/>
<reference evidence="1 2" key="1">
    <citation type="submission" date="2019-06" db="EMBL/GenBank/DDBJ databases">
        <title>Sequencing the genomes of 1000 actinobacteria strains.</title>
        <authorList>
            <person name="Klenk H.-P."/>
        </authorList>
    </citation>
    <scope>NUCLEOTIDE SEQUENCE [LARGE SCALE GENOMIC DNA]</scope>
    <source>
        <strain evidence="1 2">DSM 45928</strain>
    </source>
</reference>
<keyword evidence="2" id="KW-1185">Reference proteome</keyword>
<name>A0A543AV28_9ACTN</name>
<accession>A0A543AV28</accession>
<gene>
    <name evidence="1" type="ORF">FB566_1978</name>
</gene>
<protein>
    <submittedName>
        <fullName evidence="1">Helix-hairpin-helix protein</fullName>
    </submittedName>
</protein>
<dbReference type="Proteomes" id="UP000317043">
    <property type="component" value="Unassembled WGS sequence"/>
</dbReference>
<dbReference type="Pfam" id="PF14520">
    <property type="entry name" value="HHH_5"/>
    <property type="match status" value="1"/>
</dbReference>
<dbReference type="EMBL" id="VFOW01000001">
    <property type="protein sequence ID" value="TQL76448.1"/>
    <property type="molecule type" value="Genomic_DNA"/>
</dbReference>
<dbReference type="Gene3D" id="1.10.150.20">
    <property type="entry name" value="5' to 3' exonuclease, C-terminal subdomain"/>
    <property type="match status" value="1"/>
</dbReference>
<dbReference type="InParanoid" id="A0A543AV28"/>
<dbReference type="SUPFAM" id="SSF47789">
    <property type="entry name" value="C-terminal domain of RNA polymerase alpha subunit"/>
    <property type="match status" value="1"/>
</dbReference>
<sequence length="182" mass="19085">MSSKTVTAVCESGGMTTFAQLRKAALANPEVVEGAVDGKPVFIVNGREFAGRDTDSRVRLRLPAAEARDMVSQNDTAVHGDGLVYVPVKDINGQALNYWVRRAWLACAPAELAATASAADQVGAGQLGDLPKSIGRPATRALANAGITTLDQVAALSEVDLLALHGVGPRAVRILQEALRTR</sequence>
<comment type="caution">
    <text evidence="1">The sequence shown here is derived from an EMBL/GenBank/DDBJ whole genome shotgun (WGS) entry which is preliminary data.</text>
</comment>
<dbReference type="AlphaFoldDB" id="A0A543AV28"/>
<evidence type="ECO:0000313" key="2">
    <source>
        <dbReference type="Proteomes" id="UP000317043"/>
    </source>
</evidence>
<organism evidence="1 2">
    <name type="scientific">Stackebrandtia endophytica</name>
    <dbReference type="NCBI Taxonomy" id="1496996"/>
    <lineage>
        <taxon>Bacteria</taxon>
        <taxon>Bacillati</taxon>
        <taxon>Actinomycetota</taxon>
        <taxon>Actinomycetes</taxon>
        <taxon>Glycomycetales</taxon>
        <taxon>Glycomycetaceae</taxon>
        <taxon>Stackebrandtia</taxon>
    </lineage>
</organism>